<evidence type="ECO:0000256" key="2">
    <source>
        <dbReference type="ARBA" id="ARBA00010792"/>
    </source>
</evidence>
<dbReference type="GO" id="GO:0005886">
    <property type="term" value="C:plasma membrane"/>
    <property type="evidence" value="ECO:0007669"/>
    <property type="project" value="UniProtKB-SubCell"/>
</dbReference>
<keyword evidence="5 7" id="KW-1133">Transmembrane helix</keyword>
<evidence type="ECO:0000313" key="9">
    <source>
        <dbReference type="EMBL" id="MDG3495753.1"/>
    </source>
</evidence>
<dbReference type="PANTHER" id="PTHR30353:SF0">
    <property type="entry name" value="TRANSMEMBRANE PROTEIN"/>
    <property type="match status" value="1"/>
</dbReference>
<gene>
    <name evidence="9" type="ORF">FEV09_14480</name>
</gene>
<dbReference type="InterPro" id="IPR032816">
    <property type="entry name" value="VTT_dom"/>
</dbReference>
<feature type="transmembrane region" description="Helical" evidence="7">
    <location>
        <begin position="175"/>
        <end position="196"/>
    </location>
</feature>
<evidence type="ECO:0000256" key="6">
    <source>
        <dbReference type="ARBA" id="ARBA00023136"/>
    </source>
</evidence>
<evidence type="ECO:0000313" key="10">
    <source>
        <dbReference type="Proteomes" id="UP001152872"/>
    </source>
</evidence>
<protein>
    <submittedName>
        <fullName evidence="9">VTT domain-containing protein</fullName>
    </submittedName>
</protein>
<comment type="caution">
    <text evidence="9">The sequence shown here is derived from an EMBL/GenBank/DDBJ whole genome shotgun (WGS) entry which is preliminary data.</text>
</comment>
<evidence type="ECO:0000256" key="1">
    <source>
        <dbReference type="ARBA" id="ARBA00004651"/>
    </source>
</evidence>
<dbReference type="Pfam" id="PF09335">
    <property type="entry name" value="VTT_dom"/>
    <property type="match status" value="1"/>
</dbReference>
<evidence type="ECO:0000256" key="7">
    <source>
        <dbReference type="RuleBase" id="RU367016"/>
    </source>
</evidence>
<dbReference type="PANTHER" id="PTHR30353">
    <property type="entry name" value="INNER MEMBRANE PROTEIN DEDA-RELATED"/>
    <property type="match status" value="1"/>
</dbReference>
<proteinExistence type="inferred from homology"/>
<keyword evidence="3 7" id="KW-1003">Cell membrane</keyword>
<comment type="subcellular location">
    <subcellularLocation>
        <location evidence="1 7">Cell membrane</location>
        <topology evidence="1 7">Multi-pass membrane protein</topology>
    </subcellularLocation>
</comment>
<feature type="transmembrane region" description="Helical" evidence="7">
    <location>
        <begin position="20"/>
        <end position="38"/>
    </location>
</feature>
<name>A0A9X4MAE6_9CYAN</name>
<evidence type="ECO:0000256" key="3">
    <source>
        <dbReference type="ARBA" id="ARBA00022475"/>
    </source>
</evidence>
<dbReference type="AlphaFoldDB" id="A0A9X4MAE6"/>
<reference evidence="9" key="1">
    <citation type="submission" date="2019-05" db="EMBL/GenBank/DDBJ databases">
        <title>Whole genome sequencing of Pseudanabaena catenata USMAC16.</title>
        <authorList>
            <person name="Khan Z."/>
            <person name="Omar W.M."/>
            <person name="Convey P."/>
            <person name="Merican F."/>
            <person name="Najimudin N."/>
        </authorList>
    </citation>
    <scope>NUCLEOTIDE SEQUENCE</scope>
    <source>
        <strain evidence="9">USMAC16</strain>
    </source>
</reference>
<dbReference type="InterPro" id="IPR032818">
    <property type="entry name" value="DedA-like"/>
</dbReference>
<keyword evidence="6 7" id="KW-0472">Membrane</keyword>
<feature type="transmembrane region" description="Helical" evidence="7">
    <location>
        <begin position="50"/>
        <end position="72"/>
    </location>
</feature>
<sequence length="207" mass="22882">MNFLEPQQLVQSLGFWGGHLAIWAITFAESGLLIGFFLPGDSLLFASGFLASQGLLNIVMLIVGCFICAILGDNVGYATGSHFGYRLFNREDSRFFHKKHLLKAQSFYETHGRKTIILARFLPVVRTFAPIVAGIGKMHYPTFIKYNLLGGLLWTFGLTILGFLLGKSIPNADRYILPITLAIVVISVIPSLLHILPIGKSKDKAKE</sequence>
<dbReference type="Proteomes" id="UP001152872">
    <property type="component" value="Unassembled WGS sequence"/>
</dbReference>
<feature type="transmembrane region" description="Helical" evidence="7">
    <location>
        <begin position="148"/>
        <end position="169"/>
    </location>
</feature>
<accession>A0A9X4MAE6</accession>
<organism evidence="9 10">
    <name type="scientific">Pseudanabaena catenata USMAC16</name>
    <dbReference type="NCBI Taxonomy" id="1855837"/>
    <lineage>
        <taxon>Bacteria</taxon>
        <taxon>Bacillati</taxon>
        <taxon>Cyanobacteriota</taxon>
        <taxon>Cyanophyceae</taxon>
        <taxon>Pseudanabaenales</taxon>
        <taxon>Pseudanabaenaceae</taxon>
        <taxon>Pseudanabaena</taxon>
    </lineage>
</organism>
<evidence type="ECO:0000256" key="5">
    <source>
        <dbReference type="ARBA" id="ARBA00022989"/>
    </source>
</evidence>
<feature type="domain" description="VTT" evidence="8">
    <location>
        <begin position="38"/>
        <end position="162"/>
    </location>
</feature>
<keyword evidence="10" id="KW-1185">Reference proteome</keyword>
<keyword evidence="4 7" id="KW-0812">Transmembrane</keyword>
<evidence type="ECO:0000259" key="8">
    <source>
        <dbReference type="Pfam" id="PF09335"/>
    </source>
</evidence>
<dbReference type="EMBL" id="VBTY01000122">
    <property type="protein sequence ID" value="MDG3495753.1"/>
    <property type="molecule type" value="Genomic_DNA"/>
</dbReference>
<evidence type="ECO:0000256" key="4">
    <source>
        <dbReference type="ARBA" id="ARBA00022692"/>
    </source>
</evidence>
<comment type="similarity">
    <text evidence="2 7">Belongs to the DedA family.</text>
</comment>
<dbReference type="RefSeq" id="WP_009627894.1">
    <property type="nucleotide sequence ID" value="NZ_VBTY01000122.1"/>
</dbReference>